<reference evidence="8" key="1">
    <citation type="submission" date="2022-07" db="EMBL/GenBank/DDBJ databases">
        <title>Sphingomonas sp. nov., a novel bacterium isolated from the north slope of the Mount Everest.</title>
        <authorList>
            <person name="Cui X."/>
            <person name="Liu Y."/>
        </authorList>
    </citation>
    <scope>NUCLEOTIDE SEQUENCE</scope>
    <source>
        <strain evidence="8">S5-59</strain>
    </source>
</reference>
<name>A0ABY5L6I6_9SPHN</name>
<evidence type="ECO:0000256" key="3">
    <source>
        <dbReference type="ARBA" id="ARBA00022896"/>
    </source>
</evidence>
<proteinExistence type="predicted"/>
<dbReference type="InterPro" id="IPR005123">
    <property type="entry name" value="Oxoglu/Fe-dep_dioxygenase_dom"/>
</dbReference>
<dbReference type="SMART" id="SM00702">
    <property type="entry name" value="P4Hc"/>
    <property type="match status" value="1"/>
</dbReference>
<keyword evidence="5" id="KW-0560">Oxidoreductase</keyword>
<evidence type="ECO:0000256" key="1">
    <source>
        <dbReference type="ARBA" id="ARBA00001961"/>
    </source>
</evidence>
<evidence type="ECO:0000256" key="4">
    <source>
        <dbReference type="ARBA" id="ARBA00022964"/>
    </source>
</evidence>
<dbReference type="Gene3D" id="2.60.120.620">
    <property type="entry name" value="q2cbj1_9rhob like domain"/>
    <property type="match status" value="1"/>
</dbReference>
<dbReference type="PROSITE" id="PS51471">
    <property type="entry name" value="FE2OG_OXY"/>
    <property type="match status" value="1"/>
</dbReference>
<accession>A0ABY5L6I6</accession>
<evidence type="ECO:0000256" key="2">
    <source>
        <dbReference type="ARBA" id="ARBA00022723"/>
    </source>
</evidence>
<evidence type="ECO:0000256" key="5">
    <source>
        <dbReference type="ARBA" id="ARBA00023002"/>
    </source>
</evidence>
<keyword evidence="2" id="KW-0479">Metal-binding</keyword>
<keyword evidence="4" id="KW-0223">Dioxygenase</keyword>
<protein>
    <submittedName>
        <fullName evidence="8">2OG-Fe(II) oxygenase</fullName>
    </submittedName>
</protein>
<dbReference type="PANTHER" id="PTHR10869:SF246">
    <property type="entry name" value="TRANSMEMBRANE PROLYL 4-HYDROXYLASE"/>
    <property type="match status" value="1"/>
</dbReference>
<dbReference type="EMBL" id="CP101740">
    <property type="protein sequence ID" value="UUL82573.1"/>
    <property type="molecule type" value="Genomic_DNA"/>
</dbReference>
<evidence type="ECO:0000313" key="8">
    <source>
        <dbReference type="EMBL" id="UUL82573.1"/>
    </source>
</evidence>
<keyword evidence="3" id="KW-0847">Vitamin C</keyword>
<dbReference type="PANTHER" id="PTHR10869">
    <property type="entry name" value="PROLYL 4-HYDROXYLASE ALPHA SUBUNIT"/>
    <property type="match status" value="1"/>
</dbReference>
<evidence type="ECO:0000256" key="6">
    <source>
        <dbReference type="ARBA" id="ARBA00023004"/>
    </source>
</evidence>
<dbReference type="InterPro" id="IPR044862">
    <property type="entry name" value="Pro_4_hyd_alph_FE2OG_OXY"/>
</dbReference>
<keyword evidence="9" id="KW-1185">Reference proteome</keyword>
<sequence length="229" mass="25341">MSTIVSVPESLVLNNLSRRDDMYHIEGRGIDLFLLRDFLDLAECEALIELIEADNHPSRLMGAGEANFRTSHSCPLAHSRHPLVAEVDRRISELTGIPLNRQEGIEGQRYRVGQEFRPHFDAFVPGSEYFPAEMQVGGQRTWTVMLALNTPKCGGGTAFPNAGVRIRPKAGNLIAWDNLNGCGEINPSSLHCGEPVVAGDKYIATKWHRQRKFAPPRAHVFSSGTARAL</sequence>
<dbReference type="Pfam" id="PF13640">
    <property type="entry name" value="2OG-FeII_Oxy_3"/>
    <property type="match status" value="1"/>
</dbReference>
<keyword evidence="6" id="KW-0408">Iron</keyword>
<evidence type="ECO:0000259" key="7">
    <source>
        <dbReference type="PROSITE" id="PS51471"/>
    </source>
</evidence>
<evidence type="ECO:0000313" key="9">
    <source>
        <dbReference type="Proteomes" id="UP001058533"/>
    </source>
</evidence>
<dbReference type="InterPro" id="IPR045054">
    <property type="entry name" value="P4HA-like"/>
</dbReference>
<organism evidence="8 9">
    <name type="scientific">Sphingomonas qomolangmaensis</name>
    <dbReference type="NCBI Taxonomy" id="2918765"/>
    <lineage>
        <taxon>Bacteria</taxon>
        <taxon>Pseudomonadati</taxon>
        <taxon>Pseudomonadota</taxon>
        <taxon>Alphaproteobacteria</taxon>
        <taxon>Sphingomonadales</taxon>
        <taxon>Sphingomonadaceae</taxon>
        <taxon>Sphingomonas</taxon>
    </lineage>
</organism>
<gene>
    <name evidence="8" type="ORF">NMP03_15605</name>
</gene>
<dbReference type="InterPro" id="IPR006620">
    <property type="entry name" value="Pro_4_hyd_alph"/>
</dbReference>
<dbReference type="Proteomes" id="UP001058533">
    <property type="component" value="Chromosome"/>
</dbReference>
<dbReference type="RefSeq" id="WP_256506413.1">
    <property type="nucleotide sequence ID" value="NZ_CP101740.1"/>
</dbReference>
<comment type="cofactor">
    <cofactor evidence="1">
        <name>L-ascorbate</name>
        <dbReference type="ChEBI" id="CHEBI:38290"/>
    </cofactor>
</comment>
<feature type="domain" description="Fe2OG dioxygenase" evidence="7">
    <location>
        <begin position="101"/>
        <end position="210"/>
    </location>
</feature>